<feature type="domain" description="Histidine kinase" evidence="10">
    <location>
        <begin position="314"/>
        <end position="419"/>
    </location>
</feature>
<keyword evidence="9" id="KW-1133">Transmembrane helix</keyword>
<dbReference type="GO" id="GO:0004673">
    <property type="term" value="F:protein histidine kinase activity"/>
    <property type="evidence" value="ECO:0007669"/>
    <property type="project" value="UniProtKB-EC"/>
</dbReference>
<dbReference type="AlphaFoldDB" id="A0A1M4Z6H6"/>
<evidence type="ECO:0000256" key="5">
    <source>
        <dbReference type="ARBA" id="ARBA00022741"/>
    </source>
</evidence>
<dbReference type="InterPro" id="IPR036890">
    <property type="entry name" value="HATPase_C_sf"/>
</dbReference>
<evidence type="ECO:0000256" key="1">
    <source>
        <dbReference type="ARBA" id="ARBA00000085"/>
    </source>
</evidence>
<dbReference type="OrthoDB" id="1674512at2"/>
<keyword evidence="6 11" id="KW-0418">Kinase</keyword>
<evidence type="ECO:0000256" key="4">
    <source>
        <dbReference type="ARBA" id="ARBA00022679"/>
    </source>
</evidence>
<dbReference type="EMBL" id="FQVL01000008">
    <property type="protein sequence ID" value="SHF13216.1"/>
    <property type="molecule type" value="Genomic_DNA"/>
</dbReference>
<evidence type="ECO:0000313" key="12">
    <source>
        <dbReference type="Proteomes" id="UP000184476"/>
    </source>
</evidence>
<evidence type="ECO:0000256" key="9">
    <source>
        <dbReference type="SAM" id="Phobius"/>
    </source>
</evidence>
<dbReference type="PRINTS" id="PR00344">
    <property type="entry name" value="BCTRLSENSOR"/>
</dbReference>
<dbReference type="Pfam" id="PF02518">
    <property type="entry name" value="HATPase_c"/>
    <property type="match status" value="1"/>
</dbReference>
<dbReference type="GO" id="GO:0000160">
    <property type="term" value="P:phosphorelay signal transduction system"/>
    <property type="evidence" value="ECO:0007669"/>
    <property type="project" value="UniProtKB-KW"/>
</dbReference>
<feature type="transmembrane region" description="Helical" evidence="9">
    <location>
        <begin position="114"/>
        <end position="137"/>
    </location>
</feature>
<evidence type="ECO:0000256" key="7">
    <source>
        <dbReference type="ARBA" id="ARBA00022840"/>
    </source>
</evidence>
<dbReference type="Proteomes" id="UP000184476">
    <property type="component" value="Unassembled WGS sequence"/>
</dbReference>
<dbReference type="STRING" id="112248.SAMN05444392_10848"/>
<dbReference type="PROSITE" id="PS50109">
    <property type="entry name" value="HIS_KIN"/>
    <property type="match status" value="1"/>
</dbReference>
<name>A0A1M4Z6H6_9BACL</name>
<dbReference type="EC" id="2.7.13.3" evidence="2"/>
<dbReference type="InterPro" id="IPR050980">
    <property type="entry name" value="2C_sensor_his_kinase"/>
</dbReference>
<keyword evidence="9" id="KW-0472">Membrane</keyword>
<keyword evidence="7" id="KW-0067">ATP-binding</keyword>
<dbReference type="RefSeq" id="WP_073155280.1">
    <property type="nucleotide sequence ID" value="NZ_FQVL01000008.1"/>
</dbReference>
<keyword evidence="5" id="KW-0547">Nucleotide-binding</keyword>
<dbReference type="InterPro" id="IPR003594">
    <property type="entry name" value="HATPase_dom"/>
</dbReference>
<feature type="transmembrane region" description="Helical" evidence="9">
    <location>
        <begin position="28"/>
        <end position="46"/>
    </location>
</feature>
<evidence type="ECO:0000259" key="10">
    <source>
        <dbReference type="PROSITE" id="PS50109"/>
    </source>
</evidence>
<reference evidence="11 12" key="1">
    <citation type="submission" date="2016-11" db="EMBL/GenBank/DDBJ databases">
        <authorList>
            <person name="Jaros S."/>
            <person name="Januszkiewicz K."/>
            <person name="Wedrychowicz H."/>
        </authorList>
    </citation>
    <scope>NUCLEOTIDE SEQUENCE [LARGE SCALE GENOMIC DNA]</scope>
    <source>
        <strain evidence="11 12">DSM 44666</strain>
    </source>
</reference>
<organism evidence="11 12">
    <name type="scientific">Seinonella peptonophila</name>
    <dbReference type="NCBI Taxonomy" id="112248"/>
    <lineage>
        <taxon>Bacteria</taxon>
        <taxon>Bacillati</taxon>
        <taxon>Bacillota</taxon>
        <taxon>Bacilli</taxon>
        <taxon>Bacillales</taxon>
        <taxon>Thermoactinomycetaceae</taxon>
        <taxon>Seinonella</taxon>
    </lineage>
</organism>
<dbReference type="PANTHER" id="PTHR44936">
    <property type="entry name" value="SENSOR PROTEIN CREC"/>
    <property type="match status" value="1"/>
</dbReference>
<feature type="transmembrane region" description="Helical" evidence="9">
    <location>
        <begin position="149"/>
        <end position="168"/>
    </location>
</feature>
<gene>
    <name evidence="11" type="ORF">SAMN05444392_10848</name>
</gene>
<comment type="catalytic activity">
    <reaction evidence="1">
        <text>ATP + protein L-histidine = ADP + protein N-phospho-L-histidine.</text>
        <dbReference type="EC" id="2.7.13.3"/>
    </reaction>
</comment>
<dbReference type="GO" id="GO:0005524">
    <property type="term" value="F:ATP binding"/>
    <property type="evidence" value="ECO:0007669"/>
    <property type="project" value="UniProtKB-KW"/>
</dbReference>
<sequence length="424" mass="48668">MKENRFILVWMLLTVALAGELKFYPFGDSFRISLGTAIFFFFLLWVREVPVILSGFIVGLFVLIFRLVLDLFFSPTVPFSQSFITHAPAFIYYFTFSILFQLTGMKKLIRKPALVGLLGVVIETLTGLTEIAVRYSFSGKPITFFIIDYFLMVAVIRSFFVVGFFNIVQLRQAKLEKEGERKRNEHVLFLISNLYEETVHLKKSIQNAEEITKDCYQLYKSMNDQEDQLSKEELTQSLLQVAGQVHEIKKDNQRIYAGLAKMISDESKTDYMSVEEIGELVISTHQRLAKLLGKEIQFSLQIKGNHPFYHVYHMLSLINNLVVNAVEAIKHQGMIKLEIKKVRQWVEMIVTNDGPGIATKHQEMIFKAGFTTKYDRSGKPSTGIGLSYVQEMTWKLEGDVSFTSQEGETLFRIRLPIKKISRGG</sequence>
<accession>A0A1M4Z6H6</accession>
<keyword evidence="8" id="KW-0902">Two-component regulatory system</keyword>
<keyword evidence="4" id="KW-0808">Transferase</keyword>
<proteinExistence type="predicted"/>
<evidence type="ECO:0000256" key="8">
    <source>
        <dbReference type="ARBA" id="ARBA00023012"/>
    </source>
</evidence>
<evidence type="ECO:0000256" key="2">
    <source>
        <dbReference type="ARBA" id="ARBA00012438"/>
    </source>
</evidence>
<dbReference type="SMART" id="SM00387">
    <property type="entry name" value="HATPase_c"/>
    <property type="match status" value="1"/>
</dbReference>
<dbReference type="InterPro" id="IPR005467">
    <property type="entry name" value="His_kinase_dom"/>
</dbReference>
<keyword evidence="3" id="KW-0597">Phosphoprotein</keyword>
<dbReference type="InterPro" id="IPR004358">
    <property type="entry name" value="Sig_transdc_His_kin-like_C"/>
</dbReference>
<evidence type="ECO:0000256" key="3">
    <source>
        <dbReference type="ARBA" id="ARBA00022553"/>
    </source>
</evidence>
<keyword evidence="12" id="KW-1185">Reference proteome</keyword>
<dbReference type="SUPFAM" id="SSF55874">
    <property type="entry name" value="ATPase domain of HSP90 chaperone/DNA topoisomerase II/histidine kinase"/>
    <property type="match status" value="1"/>
</dbReference>
<feature type="transmembrane region" description="Helical" evidence="9">
    <location>
        <begin position="79"/>
        <end position="102"/>
    </location>
</feature>
<dbReference type="Gene3D" id="3.30.565.10">
    <property type="entry name" value="Histidine kinase-like ATPase, C-terminal domain"/>
    <property type="match status" value="1"/>
</dbReference>
<evidence type="ECO:0000256" key="6">
    <source>
        <dbReference type="ARBA" id="ARBA00022777"/>
    </source>
</evidence>
<dbReference type="PANTHER" id="PTHR44936:SF9">
    <property type="entry name" value="SENSOR PROTEIN CREC"/>
    <property type="match status" value="1"/>
</dbReference>
<feature type="transmembrane region" description="Helical" evidence="9">
    <location>
        <begin position="53"/>
        <end position="73"/>
    </location>
</feature>
<keyword evidence="9" id="KW-0812">Transmembrane</keyword>
<protein>
    <recommendedName>
        <fullName evidence="2">histidine kinase</fullName>
        <ecNumber evidence="2">2.7.13.3</ecNumber>
    </recommendedName>
</protein>
<evidence type="ECO:0000313" key="11">
    <source>
        <dbReference type="EMBL" id="SHF13216.1"/>
    </source>
</evidence>